<dbReference type="EMBL" id="HBUF01528161">
    <property type="protein sequence ID" value="CAG6750864.1"/>
    <property type="molecule type" value="Transcribed_RNA"/>
</dbReference>
<dbReference type="Pfam" id="PF03725">
    <property type="entry name" value="RNase_PH_C"/>
    <property type="match status" value="1"/>
</dbReference>
<dbReference type="GO" id="GO:0071035">
    <property type="term" value="P:nuclear polyadenylation-dependent rRNA catabolic process"/>
    <property type="evidence" value="ECO:0007669"/>
    <property type="project" value="TreeGrafter"/>
</dbReference>
<dbReference type="GO" id="GO:0034476">
    <property type="term" value="P:U5 snRNA 3'-end processing"/>
    <property type="evidence" value="ECO:0007669"/>
    <property type="project" value="TreeGrafter"/>
</dbReference>
<accession>A0A8D8XCB6</accession>
<evidence type="ECO:0000259" key="10">
    <source>
        <dbReference type="Pfam" id="PF01138"/>
    </source>
</evidence>
<dbReference type="Pfam" id="PF01138">
    <property type="entry name" value="RNase_PH"/>
    <property type="match status" value="1"/>
</dbReference>
<dbReference type="InterPro" id="IPR033196">
    <property type="entry name" value="Rrp43"/>
</dbReference>
<evidence type="ECO:0000256" key="8">
    <source>
        <dbReference type="ARBA" id="ARBA00023242"/>
    </source>
</evidence>
<dbReference type="InterPro" id="IPR050590">
    <property type="entry name" value="Exosome_comp_Rrp42_subfam"/>
</dbReference>
<evidence type="ECO:0000256" key="2">
    <source>
        <dbReference type="ARBA" id="ARBA00004604"/>
    </source>
</evidence>
<sequence>MNSSLKLIHPIRYYKEYLKQKVRPDGRGVSSFRPVSLNINSITTADGSAVIKIGKTNVICAIKAELTAPKPETPKEGLVCVSVELPPLCSSKFRPGPPSDEAQVATSFMNQLLKESNLLDLESLCIQVDKLVWVLYCDIICLNHDGSLLDACVPVLIAALKTLTLPSVTYDTTTEDISVDTNSRHKVPVNHSLTAITHAVFQENLVADPSSDEENICEGTLTVVCEEEKLQCIHKPGGIPISEEQIRQCIKNGLERSKSLKELISTVCASS</sequence>
<dbReference type="InterPro" id="IPR020568">
    <property type="entry name" value="Ribosomal_Su5_D2-typ_SF"/>
</dbReference>
<dbReference type="GO" id="GO:0000177">
    <property type="term" value="C:cytoplasmic exosome (RNase complex)"/>
    <property type="evidence" value="ECO:0007669"/>
    <property type="project" value="TreeGrafter"/>
</dbReference>
<evidence type="ECO:0000256" key="5">
    <source>
        <dbReference type="ARBA" id="ARBA00022552"/>
    </source>
</evidence>
<comment type="similarity">
    <text evidence="3">Belongs to the RNase PH family.</text>
</comment>
<dbReference type="AlphaFoldDB" id="A0A8D8XCB6"/>
<dbReference type="GO" id="GO:0034473">
    <property type="term" value="P:U1 snRNA 3'-end processing"/>
    <property type="evidence" value="ECO:0007669"/>
    <property type="project" value="TreeGrafter"/>
</dbReference>
<dbReference type="GO" id="GO:0034475">
    <property type="term" value="P:U4 snRNA 3'-end processing"/>
    <property type="evidence" value="ECO:0007669"/>
    <property type="project" value="TreeGrafter"/>
</dbReference>
<dbReference type="PANTHER" id="PTHR11097">
    <property type="entry name" value="EXOSOME COMPLEX EXONUCLEASE RIBOSOMAL RNA PROCESSING PROTEIN"/>
    <property type="match status" value="1"/>
</dbReference>
<evidence type="ECO:0000256" key="3">
    <source>
        <dbReference type="ARBA" id="ARBA00006678"/>
    </source>
</evidence>
<evidence type="ECO:0000259" key="11">
    <source>
        <dbReference type="Pfam" id="PF03725"/>
    </source>
</evidence>
<comment type="subcellular location">
    <subcellularLocation>
        <location evidence="1">Cytoplasm</location>
    </subcellularLocation>
    <subcellularLocation>
        <location evidence="2">Nucleus</location>
        <location evidence="2">Nucleolus</location>
    </subcellularLocation>
</comment>
<keyword evidence="7" id="KW-0694">RNA-binding</keyword>
<evidence type="ECO:0000256" key="1">
    <source>
        <dbReference type="ARBA" id="ARBA00004496"/>
    </source>
</evidence>
<dbReference type="EMBL" id="HBUF01528160">
    <property type="protein sequence ID" value="CAG6750863.1"/>
    <property type="molecule type" value="Transcribed_RNA"/>
</dbReference>
<dbReference type="PANTHER" id="PTHR11097:SF9">
    <property type="entry name" value="EXOSOME COMPLEX COMPONENT RRP43"/>
    <property type="match status" value="1"/>
</dbReference>
<dbReference type="GO" id="GO:0016075">
    <property type="term" value="P:rRNA catabolic process"/>
    <property type="evidence" value="ECO:0007669"/>
    <property type="project" value="TreeGrafter"/>
</dbReference>
<dbReference type="EMBL" id="HBUF01294007">
    <property type="protein sequence ID" value="CAG6689779.1"/>
    <property type="molecule type" value="Transcribed_RNA"/>
</dbReference>
<evidence type="ECO:0000256" key="9">
    <source>
        <dbReference type="ARBA" id="ARBA00030617"/>
    </source>
</evidence>
<dbReference type="SUPFAM" id="SSF55666">
    <property type="entry name" value="Ribonuclease PH domain 2-like"/>
    <property type="match status" value="1"/>
</dbReference>
<dbReference type="InterPro" id="IPR027408">
    <property type="entry name" value="PNPase/RNase_PH_dom_sf"/>
</dbReference>
<dbReference type="EMBL" id="HBUF01364509">
    <property type="protein sequence ID" value="CAG6722814.1"/>
    <property type="molecule type" value="Transcribed_RNA"/>
</dbReference>
<dbReference type="GO" id="GO:0035925">
    <property type="term" value="F:mRNA 3'-UTR AU-rich region binding"/>
    <property type="evidence" value="ECO:0007669"/>
    <property type="project" value="TreeGrafter"/>
</dbReference>
<feature type="domain" description="Exoribonuclease phosphorolytic" evidence="11">
    <location>
        <begin position="194"/>
        <end position="255"/>
    </location>
</feature>
<protein>
    <recommendedName>
        <fullName evidence="9">Ribosomal RNA-processing protein 43</fullName>
    </recommendedName>
</protein>
<dbReference type="InterPro" id="IPR015847">
    <property type="entry name" value="ExoRNase_PH_dom2"/>
</dbReference>
<keyword evidence="4" id="KW-0963">Cytoplasm</keyword>
<organism evidence="12">
    <name type="scientific">Cacopsylla melanoneura</name>
    <dbReference type="NCBI Taxonomy" id="428564"/>
    <lineage>
        <taxon>Eukaryota</taxon>
        <taxon>Metazoa</taxon>
        <taxon>Ecdysozoa</taxon>
        <taxon>Arthropoda</taxon>
        <taxon>Hexapoda</taxon>
        <taxon>Insecta</taxon>
        <taxon>Pterygota</taxon>
        <taxon>Neoptera</taxon>
        <taxon>Paraneoptera</taxon>
        <taxon>Hemiptera</taxon>
        <taxon>Sternorrhyncha</taxon>
        <taxon>Psylloidea</taxon>
        <taxon>Psyllidae</taxon>
        <taxon>Psyllinae</taxon>
        <taxon>Cacopsylla</taxon>
    </lineage>
</organism>
<dbReference type="CDD" id="cd11369">
    <property type="entry name" value="RNase_PH_RRP43"/>
    <property type="match status" value="1"/>
</dbReference>
<keyword evidence="5" id="KW-0698">rRNA processing</keyword>
<dbReference type="EMBL" id="HBUF01364510">
    <property type="protein sequence ID" value="CAG6722815.1"/>
    <property type="molecule type" value="Transcribed_RNA"/>
</dbReference>
<dbReference type="InterPro" id="IPR001247">
    <property type="entry name" value="ExoRNase_PH_dom1"/>
</dbReference>
<proteinExistence type="inferred from homology"/>
<dbReference type="GO" id="GO:0071028">
    <property type="term" value="P:nuclear mRNA surveillance"/>
    <property type="evidence" value="ECO:0007669"/>
    <property type="project" value="TreeGrafter"/>
</dbReference>
<dbReference type="GO" id="GO:0071038">
    <property type="term" value="P:TRAMP-dependent tRNA surveillance pathway"/>
    <property type="evidence" value="ECO:0007669"/>
    <property type="project" value="TreeGrafter"/>
</dbReference>
<evidence type="ECO:0000256" key="6">
    <source>
        <dbReference type="ARBA" id="ARBA00022835"/>
    </source>
</evidence>
<evidence type="ECO:0000313" key="12">
    <source>
        <dbReference type="EMBL" id="CAG6689779.1"/>
    </source>
</evidence>
<name>A0A8D8XCB6_9HEMI</name>
<dbReference type="EMBL" id="HBUF01294009">
    <property type="protein sequence ID" value="CAG6689781.1"/>
    <property type="molecule type" value="Transcribed_RNA"/>
</dbReference>
<dbReference type="GO" id="GO:0000176">
    <property type="term" value="C:nuclear exosome (RNase complex)"/>
    <property type="evidence" value="ECO:0007669"/>
    <property type="project" value="TreeGrafter"/>
</dbReference>
<feature type="domain" description="Exoribonuclease phosphorolytic" evidence="10">
    <location>
        <begin position="32"/>
        <end position="166"/>
    </location>
</feature>
<dbReference type="EMBL" id="HBUF01167816">
    <property type="protein sequence ID" value="CAG6651490.1"/>
    <property type="molecule type" value="Transcribed_RNA"/>
</dbReference>
<keyword evidence="8" id="KW-0539">Nucleus</keyword>
<keyword evidence="6" id="KW-0271">Exosome</keyword>
<dbReference type="EMBL" id="HBUF01167815">
    <property type="protein sequence ID" value="CAG6651489.1"/>
    <property type="molecule type" value="Transcribed_RNA"/>
</dbReference>
<dbReference type="InterPro" id="IPR036345">
    <property type="entry name" value="ExoRNase_PH_dom2_sf"/>
</dbReference>
<dbReference type="Gene3D" id="3.30.230.70">
    <property type="entry name" value="GHMP Kinase, N-terminal domain"/>
    <property type="match status" value="1"/>
</dbReference>
<evidence type="ECO:0000256" key="4">
    <source>
        <dbReference type="ARBA" id="ARBA00022490"/>
    </source>
</evidence>
<dbReference type="EMBL" id="HBUF01528162">
    <property type="protein sequence ID" value="CAG6750866.1"/>
    <property type="molecule type" value="Transcribed_RNA"/>
</dbReference>
<dbReference type="GO" id="GO:0005730">
    <property type="term" value="C:nucleolus"/>
    <property type="evidence" value="ECO:0007669"/>
    <property type="project" value="UniProtKB-SubCell"/>
</dbReference>
<dbReference type="EMBL" id="HBUF01294008">
    <property type="protein sequence ID" value="CAG6689780.1"/>
    <property type="molecule type" value="Transcribed_RNA"/>
</dbReference>
<reference evidence="12" key="1">
    <citation type="submission" date="2021-05" db="EMBL/GenBank/DDBJ databases">
        <authorList>
            <person name="Alioto T."/>
            <person name="Alioto T."/>
            <person name="Gomez Garrido J."/>
        </authorList>
    </citation>
    <scope>NUCLEOTIDE SEQUENCE</scope>
</reference>
<dbReference type="FunFam" id="3.30.230.70:FF:000017">
    <property type="entry name" value="Exosome complex component Rrp42"/>
    <property type="match status" value="1"/>
</dbReference>
<dbReference type="GO" id="GO:0000467">
    <property type="term" value="P:exonucleolytic trimming to generate mature 3'-end of 5.8S rRNA from tricistronic rRNA transcript (SSU-rRNA, 5.8S rRNA, LSU-rRNA)"/>
    <property type="evidence" value="ECO:0007669"/>
    <property type="project" value="TreeGrafter"/>
</dbReference>
<dbReference type="SUPFAM" id="SSF54211">
    <property type="entry name" value="Ribosomal protein S5 domain 2-like"/>
    <property type="match status" value="1"/>
</dbReference>
<evidence type="ECO:0000256" key="7">
    <source>
        <dbReference type="ARBA" id="ARBA00022884"/>
    </source>
</evidence>